<dbReference type="InterPro" id="IPR036866">
    <property type="entry name" value="RibonucZ/Hydroxyglut_hydro"/>
</dbReference>
<comment type="caution">
    <text evidence="5">The sequence shown here is derived from an EMBL/GenBank/DDBJ whole genome shotgun (WGS) entry which is preliminary data.</text>
</comment>
<accession>A0A1S8BAD3</accession>
<dbReference type="GO" id="GO:0016787">
    <property type="term" value="F:hydrolase activity"/>
    <property type="evidence" value="ECO:0007669"/>
    <property type="project" value="UniProtKB-KW"/>
</dbReference>
<evidence type="ECO:0000256" key="3">
    <source>
        <dbReference type="ARBA" id="ARBA00022801"/>
    </source>
</evidence>
<dbReference type="EMBL" id="MSZU01000095">
    <property type="protein sequence ID" value="OMP84318.1"/>
    <property type="molecule type" value="Genomic_DNA"/>
</dbReference>
<dbReference type="Proteomes" id="UP000190776">
    <property type="component" value="Unassembled WGS sequence"/>
</dbReference>
<evidence type="ECO:0000256" key="1">
    <source>
        <dbReference type="ARBA" id="ARBA00007749"/>
    </source>
</evidence>
<dbReference type="SUPFAM" id="SSF56281">
    <property type="entry name" value="Metallo-hydrolase/oxidoreductase"/>
    <property type="match status" value="1"/>
</dbReference>
<dbReference type="OrthoDB" id="10250730at2759"/>
<keyword evidence="3" id="KW-0378">Hydrolase</keyword>
<comment type="similarity">
    <text evidence="1">Belongs to the metallo-beta-lactamase superfamily.</text>
</comment>
<keyword evidence="4" id="KW-0862">Zinc</keyword>
<dbReference type="Gene3D" id="3.60.15.10">
    <property type="entry name" value="Ribonuclease Z/Hydroxyacylglutathione hydrolase-like"/>
    <property type="match status" value="1"/>
</dbReference>
<reference evidence="5 6" key="1">
    <citation type="submission" date="2017-01" db="EMBL/GenBank/DDBJ databases">
        <title>Draft genome sequence of Diplodia seriata F98.1, a fungal species involved in grapevine trunk diseases.</title>
        <authorList>
            <person name="Robert-Siegwald G."/>
            <person name="Vallet J."/>
            <person name="Abou-Mansour E."/>
            <person name="Xu J."/>
            <person name="Rey P."/>
            <person name="Bertsch C."/>
            <person name="Rego C."/>
            <person name="Larignon P."/>
            <person name="Fontaine F."/>
            <person name="Lebrun M.-H."/>
        </authorList>
    </citation>
    <scope>NUCLEOTIDE SEQUENCE [LARGE SCALE GENOMIC DNA]</scope>
    <source>
        <strain evidence="5 6">F98.1</strain>
    </source>
</reference>
<evidence type="ECO:0000256" key="2">
    <source>
        <dbReference type="ARBA" id="ARBA00022723"/>
    </source>
</evidence>
<proteinExistence type="inferred from homology"/>
<dbReference type="InterPro" id="IPR051013">
    <property type="entry name" value="MBL_superfamily_lactonases"/>
</dbReference>
<evidence type="ECO:0000313" key="5">
    <source>
        <dbReference type="EMBL" id="OMP84318.1"/>
    </source>
</evidence>
<dbReference type="STRING" id="420778.A0A1S8BAD3"/>
<gene>
    <name evidence="5" type="ORF">BK809_0000325</name>
</gene>
<dbReference type="PANTHER" id="PTHR42978">
    <property type="entry name" value="QUORUM-QUENCHING LACTONASE YTNP-RELATED-RELATED"/>
    <property type="match status" value="1"/>
</dbReference>
<dbReference type="CDD" id="cd07730">
    <property type="entry name" value="metallo-hydrolase-like_MBL-fold"/>
    <property type="match status" value="1"/>
</dbReference>
<evidence type="ECO:0000313" key="6">
    <source>
        <dbReference type="Proteomes" id="UP000190776"/>
    </source>
</evidence>
<sequence>MAAPTNLGIPASDAIVRVSIINTGARIRLPLSGFMEPPIEGHTHLDCPAYSFLIEHPQHGKHLFDFSIRKDWENLAPLIVDQTKGDALIEVEKDVLDVLEEHGIAATEIKSVIWSHWHCDHIGDPSRLPASTSLVIGKGFLEALTPGYPVNPNSLFLETDYKNRTIQELDFTTHPHRLQLGAFAAIDFFADGSFYLLNTPGHALGHIAGLARTTAHPPTFILTSGDAAGHHGGELRPSPYQPLPASLTPSPFSTPQPFALGSSCPGAVIESRIQAPRGREPEDTTPVYRLAVTGMPDFELDVAQGTVDGLAAFDGDEEVWVVTAHDGKLGEGVGFFPEEANGWAERGWKGVGLWRFLEDFREAVGPV</sequence>
<protein>
    <submittedName>
        <fullName evidence="5">N-acyl homoserine lactonase AttM</fullName>
    </submittedName>
</protein>
<organism evidence="5 6">
    <name type="scientific">Diplodia seriata</name>
    <dbReference type="NCBI Taxonomy" id="420778"/>
    <lineage>
        <taxon>Eukaryota</taxon>
        <taxon>Fungi</taxon>
        <taxon>Dikarya</taxon>
        <taxon>Ascomycota</taxon>
        <taxon>Pezizomycotina</taxon>
        <taxon>Dothideomycetes</taxon>
        <taxon>Dothideomycetes incertae sedis</taxon>
        <taxon>Botryosphaeriales</taxon>
        <taxon>Botryosphaeriaceae</taxon>
        <taxon>Diplodia</taxon>
    </lineage>
</organism>
<dbReference type="AlphaFoldDB" id="A0A1S8BAD3"/>
<dbReference type="GO" id="GO:0046872">
    <property type="term" value="F:metal ion binding"/>
    <property type="evidence" value="ECO:0007669"/>
    <property type="project" value="UniProtKB-KW"/>
</dbReference>
<keyword evidence="2" id="KW-0479">Metal-binding</keyword>
<name>A0A1S8BAD3_9PEZI</name>
<dbReference type="PANTHER" id="PTHR42978:SF5">
    <property type="entry name" value="METALLO-BETA-LACTAMASE DOMAIN-CONTAINING PROTEIN"/>
    <property type="match status" value="1"/>
</dbReference>
<evidence type="ECO:0000256" key="4">
    <source>
        <dbReference type="ARBA" id="ARBA00022833"/>
    </source>
</evidence>